<name>A0A4Z1PI45_9PEZI</name>
<proteinExistence type="predicted"/>
<evidence type="ECO:0000313" key="2">
    <source>
        <dbReference type="Proteomes" id="UP000298493"/>
    </source>
</evidence>
<dbReference type="AlphaFoldDB" id="A0A4Z1PI45"/>
<dbReference type="EMBL" id="SNSC02000007">
    <property type="protein sequence ID" value="TID22880.1"/>
    <property type="molecule type" value="Genomic_DNA"/>
</dbReference>
<gene>
    <name evidence="1" type="ORF">E6O75_ATG02054</name>
</gene>
<comment type="caution">
    <text evidence="1">The sequence shown here is derived from an EMBL/GenBank/DDBJ whole genome shotgun (WGS) entry which is preliminary data.</text>
</comment>
<accession>A0A4Z1PI45</accession>
<organism evidence="1 2">
    <name type="scientific">Venturia nashicola</name>
    <dbReference type="NCBI Taxonomy" id="86259"/>
    <lineage>
        <taxon>Eukaryota</taxon>
        <taxon>Fungi</taxon>
        <taxon>Dikarya</taxon>
        <taxon>Ascomycota</taxon>
        <taxon>Pezizomycotina</taxon>
        <taxon>Dothideomycetes</taxon>
        <taxon>Pleosporomycetidae</taxon>
        <taxon>Venturiales</taxon>
        <taxon>Venturiaceae</taxon>
        <taxon>Venturia</taxon>
    </lineage>
</organism>
<reference evidence="1 2" key="1">
    <citation type="submission" date="2019-04" db="EMBL/GenBank/DDBJ databases">
        <title>High contiguity whole genome sequence and gene annotation resource for two Venturia nashicola isolates.</title>
        <authorList>
            <person name="Prokchorchik M."/>
            <person name="Won K."/>
            <person name="Lee Y."/>
            <person name="Choi E.D."/>
            <person name="Segonzac C."/>
            <person name="Sohn K.H."/>
        </authorList>
    </citation>
    <scope>NUCLEOTIDE SEQUENCE [LARGE SCALE GENOMIC DNA]</scope>
    <source>
        <strain evidence="1 2">PRI2</strain>
    </source>
</reference>
<dbReference type="Proteomes" id="UP000298493">
    <property type="component" value="Unassembled WGS sequence"/>
</dbReference>
<keyword evidence="2" id="KW-1185">Reference proteome</keyword>
<sequence>MKPGVCPSIEQDSQDLEALSDIAGMMRNVFSPEALPSRKNVLMQLDSVFVRGLGTLCAKRRVPSGAICQETKCIYGQTAIHPLTSRS</sequence>
<protein>
    <submittedName>
        <fullName evidence="1">Uncharacterized protein</fullName>
    </submittedName>
</protein>
<evidence type="ECO:0000313" key="1">
    <source>
        <dbReference type="EMBL" id="TID22880.1"/>
    </source>
</evidence>